<dbReference type="EMBL" id="JARJLG010000004">
    <property type="protein sequence ID" value="KAJ7781745.1"/>
    <property type="molecule type" value="Genomic_DNA"/>
</dbReference>
<sequence length="130" mass="14866">MDLTAISACTTDRKCKGRFDENSVLAVCSARPQWWVEYLEAVDFESIQEIVAHCKNEHGEDCRTSERLHVSNLRVFNCKIETLEAATMDTGYIALSYVRGTGMEDHRPLTTIEDAKKMVLRLGYTYLFVH</sequence>
<keyword evidence="2" id="KW-1185">Reference proteome</keyword>
<gene>
    <name evidence="1" type="ORF">DFH07DRAFT_728528</name>
</gene>
<comment type="caution">
    <text evidence="1">The sequence shown here is derived from an EMBL/GenBank/DDBJ whole genome shotgun (WGS) entry which is preliminary data.</text>
</comment>
<evidence type="ECO:0000313" key="1">
    <source>
        <dbReference type="EMBL" id="KAJ7781745.1"/>
    </source>
</evidence>
<accession>A0AAD7KAQ9</accession>
<name>A0AAD7KAQ9_9AGAR</name>
<dbReference type="AlphaFoldDB" id="A0AAD7KAQ9"/>
<protein>
    <submittedName>
        <fullName evidence="1">Uncharacterized protein</fullName>
    </submittedName>
</protein>
<dbReference type="Proteomes" id="UP001215280">
    <property type="component" value="Unassembled WGS sequence"/>
</dbReference>
<organism evidence="1 2">
    <name type="scientific">Mycena maculata</name>
    <dbReference type="NCBI Taxonomy" id="230809"/>
    <lineage>
        <taxon>Eukaryota</taxon>
        <taxon>Fungi</taxon>
        <taxon>Dikarya</taxon>
        <taxon>Basidiomycota</taxon>
        <taxon>Agaricomycotina</taxon>
        <taxon>Agaricomycetes</taxon>
        <taxon>Agaricomycetidae</taxon>
        <taxon>Agaricales</taxon>
        <taxon>Marasmiineae</taxon>
        <taxon>Mycenaceae</taxon>
        <taxon>Mycena</taxon>
    </lineage>
</organism>
<evidence type="ECO:0000313" key="2">
    <source>
        <dbReference type="Proteomes" id="UP001215280"/>
    </source>
</evidence>
<proteinExistence type="predicted"/>
<reference evidence="1" key="1">
    <citation type="submission" date="2023-03" db="EMBL/GenBank/DDBJ databases">
        <title>Massive genome expansion in bonnet fungi (Mycena s.s.) driven by repeated elements and novel gene families across ecological guilds.</title>
        <authorList>
            <consortium name="Lawrence Berkeley National Laboratory"/>
            <person name="Harder C.B."/>
            <person name="Miyauchi S."/>
            <person name="Viragh M."/>
            <person name="Kuo A."/>
            <person name="Thoen E."/>
            <person name="Andreopoulos B."/>
            <person name="Lu D."/>
            <person name="Skrede I."/>
            <person name="Drula E."/>
            <person name="Henrissat B."/>
            <person name="Morin E."/>
            <person name="Kohler A."/>
            <person name="Barry K."/>
            <person name="LaButti K."/>
            <person name="Morin E."/>
            <person name="Salamov A."/>
            <person name="Lipzen A."/>
            <person name="Mereny Z."/>
            <person name="Hegedus B."/>
            <person name="Baldrian P."/>
            <person name="Stursova M."/>
            <person name="Weitz H."/>
            <person name="Taylor A."/>
            <person name="Grigoriev I.V."/>
            <person name="Nagy L.G."/>
            <person name="Martin F."/>
            <person name="Kauserud H."/>
        </authorList>
    </citation>
    <scope>NUCLEOTIDE SEQUENCE</scope>
    <source>
        <strain evidence="1">CBHHK188m</strain>
    </source>
</reference>